<dbReference type="PANTHER" id="PTHR33223">
    <property type="entry name" value="CCHC-TYPE DOMAIN-CONTAINING PROTEIN"/>
    <property type="match status" value="1"/>
</dbReference>
<gene>
    <name evidence="2" type="ORF">PanWU01x14_173230</name>
</gene>
<name>A0A2P5C8Q0_PARAD</name>
<dbReference type="Pfam" id="PF03732">
    <property type="entry name" value="Retrotrans_gag"/>
    <property type="match status" value="1"/>
</dbReference>
<dbReference type="InterPro" id="IPR005162">
    <property type="entry name" value="Retrotrans_gag_dom"/>
</dbReference>
<dbReference type="PANTHER" id="PTHR33223:SF9">
    <property type="entry name" value="RETROTRANSPOSON GAG DOMAIN-CONTAINING PROTEIN"/>
    <property type="match status" value="1"/>
</dbReference>
<keyword evidence="3" id="KW-1185">Reference proteome</keyword>
<evidence type="ECO:0000259" key="1">
    <source>
        <dbReference type="Pfam" id="PF03732"/>
    </source>
</evidence>
<sequence length="228" mass="26456">MAKGGNRSPFARHILEVKAPAKFTPPNLRDYDGSSDPYEHVCHFNQRMQTMSVPQKKMDAMNGKTFTQSLIGLALKCFYKLPLGVTNSYLELTKKFISNFAINIKFIKDSSDLFIITQRSDESLKEYVGWFNKEYIEIHKCEESIVVVAFQKGLIHRSKFYEDLVTKRLLSMEEALVRAKGFMVLEEDNMNYKKLYPNQGKTQERTLSDCGHFDHGYLDKKEKKSRDI</sequence>
<evidence type="ECO:0000313" key="3">
    <source>
        <dbReference type="Proteomes" id="UP000237105"/>
    </source>
</evidence>
<feature type="domain" description="Retrotransposon gag" evidence="1">
    <location>
        <begin position="65"/>
        <end position="154"/>
    </location>
</feature>
<dbReference type="OrthoDB" id="1752047at2759"/>
<protein>
    <submittedName>
        <fullName evidence="2">Gag-Pol polyprotein/retrotransposon</fullName>
    </submittedName>
</protein>
<dbReference type="Proteomes" id="UP000237105">
    <property type="component" value="Unassembled WGS sequence"/>
</dbReference>
<comment type="caution">
    <text evidence="2">The sequence shown here is derived from an EMBL/GenBank/DDBJ whole genome shotgun (WGS) entry which is preliminary data.</text>
</comment>
<dbReference type="AlphaFoldDB" id="A0A2P5C8Q0"/>
<evidence type="ECO:0000313" key="2">
    <source>
        <dbReference type="EMBL" id="PON57417.1"/>
    </source>
</evidence>
<dbReference type="EMBL" id="JXTB01000159">
    <property type="protein sequence ID" value="PON57417.1"/>
    <property type="molecule type" value="Genomic_DNA"/>
</dbReference>
<proteinExistence type="predicted"/>
<reference evidence="3" key="1">
    <citation type="submission" date="2016-06" db="EMBL/GenBank/DDBJ databases">
        <title>Parallel loss of symbiosis genes in relatives of nitrogen-fixing non-legume Parasponia.</title>
        <authorList>
            <person name="Van Velzen R."/>
            <person name="Holmer R."/>
            <person name="Bu F."/>
            <person name="Rutten L."/>
            <person name="Van Zeijl A."/>
            <person name="Liu W."/>
            <person name="Santuari L."/>
            <person name="Cao Q."/>
            <person name="Sharma T."/>
            <person name="Shen D."/>
            <person name="Roswanjaya Y."/>
            <person name="Wardhani T."/>
            <person name="Kalhor M.S."/>
            <person name="Jansen J."/>
            <person name="Van den Hoogen J."/>
            <person name="Gungor B."/>
            <person name="Hartog M."/>
            <person name="Hontelez J."/>
            <person name="Verver J."/>
            <person name="Yang W.-C."/>
            <person name="Schijlen E."/>
            <person name="Repin R."/>
            <person name="Schilthuizen M."/>
            <person name="Schranz E."/>
            <person name="Heidstra R."/>
            <person name="Miyata K."/>
            <person name="Fedorova E."/>
            <person name="Kohlen W."/>
            <person name="Bisseling T."/>
            <person name="Smit S."/>
            <person name="Geurts R."/>
        </authorList>
    </citation>
    <scope>NUCLEOTIDE SEQUENCE [LARGE SCALE GENOMIC DNA]</scope>
    <source>
        <strain evidence="3">cv. WU1-14</strain>
    </source>
</reference>
<accession>A0A2P5C8Q0</accession>
<organism evidence="2 3">
    <name type="scientific">Parasponia andersonii</name>
    <name type="common">Sponia andersonii</name>
    <dbReference type="NCBI Taxonomy" id="3476"/>
    <lineage>
        <taxon>Eukaryota</taxon>
        <taxon>Viridiplantae</taxon>
        <taxon>Streptophyta</taxon>
        <taxon>Embryophyta</taxon>
        <taxon>Tracheophyta</taxon>
        <taxon>Spermatophyta</taxon>
        <taxon>Magnoliopsida</taxon>
        <taxon>eudicotyledons</taxon>
        <taxon>Gunneridae</taxon>
        <taxon>Pentapetalae</taxon>
        <taxon>rosids</taxon>
        <taxon>fabids</taxon>
        <taxon>Rosales</taxon>
        <taxon>Cannabaceae</taxon>
        <taxon>Parasponia</taxon>
    </lineage>
</organism>